<dbReference type="KEGG" id="ati:AL072_32160"/>
<name>A0AAC8W5M6_9PROT</name>
<sequence>MCAAGWELRSCRLTRDVEACRPDVVLSLAAETGKRTGHPWLGVLHDDPGRLRRDRRRLDAVLSQDGWLTRTAEQAAFLTDSLVPTDRPAHLLPLDGLTPPALAGLLEAMCDAAGFATPASGPSVDYIVRVGGRSIDFVRRCLDSLGAQTAPGVGAIIVRHAPVPGLDAELERLRPRLRRLILIDGPASATRSACLWAGLTAVEADLFGMLDDDDALHPNHVASLAPFALAGSLAITGAVQVWDDASGPVPPADPRSEHRTFHAMPPPDRGALFLSRIAIHSSAFLAPSALLASIGPDPGLDFAEDTWLIRRLARLAPLASSWRVSTDFHWRQGGADNTAFRADGREEAMTRIADRERLDPIIAALRWGGGNDQPLPLPPAWGQPADRPDLPSLSRPQDFHALPGGRPLYVYGSGGGGRIVLGEVSKHPHLTVTAVLDSSRPGLAFGLPVLRPADLPPDHLRDGLFIIASEHVVAMTATLHALGVKHIYDAGPHIRLYTELRQG</sequence>
<accession>A0AAC8W5M6</accession>
<dbReference type="AlphaFoldDB" id="A0AAC8W5M6"/>
<dbReference type="InterPro" id="IPR029044">
    <property type="entry name" value="Nucleotide-diphossugar_trans"/>
</dbReference>
<organism evidence="2 3">
    <name type="scientific">Azospirillum thiophilum</name>
    <dbReference type="NCBI Taxonomy" id="528244"/>
    <lineage>
        <taxon>Bacteria</taxon>
        <taxon>Pseudomonadati</taxon>
        <taxon>Pseudomonadota</taxon>
        <taxon>Alphaproteobacteria</taxon>
        <taxon>Rhodospirillales</taxon>
        <taxon>Azospirillaceae</taxon>
        <taxon>Azospirillum</taxon>
    </lineage>
</organism>
<protein>
    <recommendedName>
        <fullName evidence="1">Glycosyltransferase 2-like domain-containing protein</fullName>
    </recommendedName>
</protein>
<evidence type="ECO:0000313" key="3">
    <source>
        <dbReference type="Proteomes" id="UP000069935"/>
    </source>
</evidence>
<reference evidence="2 3" key="2">
    <citation type="journal article" date="2016" name="Genome Announc.">
        <title>Complete Genome Sequence of a Strain of Azospirillum thiophilum Isolated from a Sulfide Spring.</title>
        <authorList>
            <person name="Fomenkov A."/>
            <person name="Vincze T."/>
            <person name="Grabovich M."/>
            <person name="Anton B.P."/>
            <person name="Dubinina G."/>
            <person name="Orlova M."/>
            <person name="Belousova E."/>
            <person name="Roberts R.J."/>
        </authorList>
    </citation>
    <scope>NUCLEOTIDE SEQUENCE [LARGE SCALE GENOMIC DNA]</scope>
    <source>
        <strain evidence="2 3">BV-S</strain>
    </source>
</reference>
<dbReference type="Proteomes" id="UP000069935">
    <property type="component" value="Chromosome 7"/>
</dbReference>
<dbReference type="InterPro" id="IPR001173">
    <property type="entry name" value="Glyco_trans_2-like"/>
</dbReference>
<dbReference type="EMBL" id="CP012407">
    <property type="protein sequence ID" value="ALG75589.1"/>
    <property type="molecule type" value="Genomic_DNA"/>
</dbReference>
<dbReference type="Pfam" id="PF00535">
    <property type="entry name" value="Glycos_transf_2"/>
    <property type="match status" value="1"/>
</dbReference>
<dbReference type="SUPFAM" id="SSF53448">
    <property type="entry name" value="Nucleotide-diphospho-sugar transferases"/>
    <property type="match status" value="1"/>
</dbReference>
<evidence type="ECO:0000313" key="2">
    <source>
        <dbReference type="EMBL" id="ALG75589.1"/>
    </source>
</evidence>
<gene>
    <name evidence="2" type="ORF">AL072_32160</name>
</gene>
<keyword evidence="3" id="KW-1185">Reference proteome</keyword>
<proteinExistence type="predicted"/>
<feature type="domain" description="Glycosyltransferase 2-like" evidence="1">
    <location>
        <begin position="136"/>
        <end position="254"/>
    </location>
</feature>
<evidence type="ECO:0000259" key="1">
    <source>
        <dbReference type="Pfam" id="PF00535"/>
    </source>
</evidence>
<dbReference type="Gene3D" id="3.90.550.10">
    <property type="entry name" value="Spore Coat Polysaccharide Biosynthesis Protein SpsA, Chain A"/>
    <property type="match status" value="1"/>
</dbReference>
<reference evidence="3" key="1">
    <citation type="submission" date="2015-08" db="EMBL/GenBank/DDBJ databases">
        <title>Complete Genome Sequence of Azospirillum thiophilum BV-S.</title>
        <authorList>
            <person name="Fomenkov A."/>
            <person name="Vincze T."/>
            <person name="Grabovich M."/>
            <person name="Dubinina G."/>
            <person name="Orlova M."/>
            <person name="Belousova E."/>
            <person name="Roberts R.J."/>
        </authorList>
    </citation>
    <scope>NUCLEOTIDE SEQUENCE [LARGE SCALE GENOMIC DNA]</scope>
    <source>
        <strain evidence="3">BV-S</strain>
    </source>
</reference>
<dbReference type="CDD" id="cd00761">
    <property type="entry name" value="Glyco_tranf_GTA_type"/>
    <property type="match status" value="1"/>
</dbReference>